<dbReference type="PANTHER" id="PTHR35279">
    <property type="match status" value="1"/>
</dbReference>
<dbReference type="GO" id="GO:0016787">
    <property type="term" value="F:hydrolase activity"/>
    <property type="evidence" value="ECO:0007669"/>
    <property type="project" value="UniProtKB-KW"/>
</dbReference>
<dbReference type="RefSeq" id="WP_262170163.1">
    <property type="nucleotide sequence ID" value="NZ_CP104965.1"/>
</dbReference>
<dbReference type="InterPro" id="IPR023296">
    <property type="entry name" value="Glyco_hydro_beta-prop_sf"/>
</dbReference>
<keyword evidence="2" id="KW-1185">Reference proteome</keyword>
<dbReference type="PANTHER" id="PTHR35279:SF1">
    <property type="entry name" value="ARABINANASE_LEVANSUCRASE_INVERTASE"/>
    <property type="match status" value="1"/>
</dbReference>
<proteinExistence type="predicted"/>
<protein>
    <submittedName>
        <fullName evidence="1">Glucosyl hydrolase</fullName>
    </submittedName>
</protein>
<sequence length="308" mass="34277">MTLKWNKLGHVFAQDGSLPWAVDSALTPTPYAIREDEIRVYAGFRDGEGISRIGYVDVSASDPQKVLRVSKRPVLDRGRDGCFDDNGVILGDVVRVGVKLRMYYVGFQLVKRAKFLAFSGAAESSDNGETFQRLSEAPVMDRVHGATAIRAIHTALQENGEWRVWYAVGDGWELIAGKPFPQYNIWATTSPDGLTFTRPGTLCVDNEGDEYRIGRPSVYRHGRGYMMFYTKGTKGGEDYFPGVAFSVDGVRWERRDENFGLELSSEGFDSRHLCYPRLVHAGGRTLCFYNGNNMGAEGFGVAELLQAV</sequence>
<accession>A0ABY6CF64</accession>
<dbReference type="SUPFAM" id="SSF75005">
    <property type="entry name" value="Arabinanase/levansucrase/invertase"/>
    <property type="match status" value="1"/>
</dbReference>
<gene>
    <name evidence="1" type="ORF">N8A98_06770</name>
</gene>
<dbReference type="Proteomes" id="UP001061862">
    <property type="component" value="Chromosome"/>
</dbReference>
<dbReference type="EMBL" id="CP104965">
    <property type="protein sequence ID" value="UXN70884.1"/>
    <property type="molecule type" value="Genomic_DNA"/>
</dbReference>
<keyword evidence="1" id="KW-0378">Hydrolase</keyword>
<organism evidence="1 2">
    <name type="scientific">Devosia neptuniae</name>
    <dbReference type="NCBI Taxonomy" id="191302"/>
    <lineage>
        <taxon>Bacteria</taxon>
        <taxon>Pseudomonadati</taxon>
        <taxon>Pseudomonadota</taxon>
        <taxon>Alphaproteobacteria</taxon>
        <taxon>Hyphomicrobiales</taxon>
        <taxon>Devosiaceae</taxon>
        <taxon>Devosia</taxon>
    </lineage>
</organism>
<evidence type="ECO:0000313" key="1">
    <source>
        <dbReference type="EMBL" id="UXN70884.1"/>
    </source>
</evidence>
<dbReference type="Gene3D" id="2.115.10.20">
    <property type="entry name" value="Glycosyl hydrolase domain, family 43"/>
    <property type="match status" value="2"/>
</dbReference>
<reference evidence="1 2" key="1">
    <citation type="submission" date="2022-09" db="EMBL/GenBank/DDBJ databases">
        <title>Interaction between co-microsymbionts with complementary sets of symbiotic genes in legume-rhizobium systems.</title>
        <authorList>
            <person name="Safronova V."/>
            <person name="Sazanova A."/>
            <person name="Afonin A."/>
            <person name="Chirak E."/>
        </authorList>
    </citation>
    <scope>NUCLEOTIDE SEQUENCE [LARGE SCALE GENOMIC DNA]</scope>
    <source>
        <strain evidence="1 2">A18/4-1</strain>
    </source>
</reference>
<evidence type="ECO:0000313" key="2">
    <source>
        <dbReference type="Proteomes" id="UP001061862"/>
    </source>
</evidence>
<name>A0ABY6CF64_9HYPH</name>